<dbReference type="Pfam" id="PF13173">
    <property type="entry name" value="AAA_14"/>
    <property type="match status" value="1"/>
</dbReference>
<proteinExistence type="predicted"/>
<gene>
    <name evidence="2" type="ORF">ERS852540_00251</name>
</gene>
<dbReference type="Proteomes" id="UP000095662">
    <property type="component" value="Unassembled WGS sequence"/>
</dbReference>
<organism evidence="2 3">
    <name type="scientific">[Eubacterium] siraeum</name>
    <dbReference type="NCBI Taxonomy" id="39492"/>
    <lineage>
        <taxon>Bacteria</taxon>
        <taxon>Bacillati</taxon>
        <taxon>Bacillota</taxon>
        <taxon>Clostridia</taxon>
        <taxon>Eubacteriales</taxon>
        <taxon>Oscillospiraceae</taxon>
        <taxon>Oscillospiraceae incertae sedis</taxon>
    </lineage>
</organism>
<evidence type="ECO:0000313" key="2">
    <source>
        <dbReference type="EMBL" id="CUQ81313.1"/>
    </source>
</evidence>
<evidence type="ECO:0000313" key="3">
    <source>
        <dbReference type="Proteomes" id="UP000095662"/>
    </source>
</evidence>
<feature type="domain" description="AAA" evidence="1">
    <location>
        <begin position="23"/>
        <end position="151"/>
    </location>
</feature>
<accession>A0A174Z1L1</accession>
<reference evidence="2 3" key="1">
    <citation type="submission" date="2015-09" db="EMBL/GenBank/DDBJ databases">
        <authorList>
            <consortium name="Pathogen Informatics"/>
        </authorList>
    </citation>
    <scope>NUCLEOTIDE SEQUENCE [LARGE SCALE GENOMIC DNA]</scope>
    <source>
        <strain evidence="2 3">2789STDY5834928</strain>
    </source>
</reference>
<evidence type="ECO:0000259" key="1">
    <source>
        <dbReference type="Pfam" id="PF13173"/>
    </source>
</evidence>
<dbReference type="SUPFAM" id="SSF52540">
    <property type="entry name" value="P-loop containing nucleoside triphosphate hydrolases"/>
    <property type="match status" value="1"/>
</dbReference>
<dbReference type="STRING" id="39492.ERS852540_00251"/>
<name>A0A174Z1L1_9FIRM</name>
<sequence>MSYTQYNFKRDFFYEAENAIENSSITFITGPKKCGKTVCLRQLADAYENALYINMKHDFDTDEKRNDIVSSVANSIANGQKIIYLIDDAEYLALPDKDIAKIAGAYSKYDNQCTKVVFAGSHSELLEFWGHIACGGNASFIRVGFLSFSEWLSFKKMTDVSKRAYADFLHGCKEFCQGFDNTEKYLQEYLDETAELAEKPIEYITGAETESVNVNTILNVLCSSLKEQINKADISENHTGELEKSVSVSDYDCKKAIRFLSDNKLATLTYITDKPTADPYITQKFLKPSNELYRNPEVFSRLRLTVDYPMFCIDLINSATKVAYPDKISDDILRIIVTAHIRSLLSCSGVFEYENSPVSTVFIGNSGYSVEVLLSDDIAFSHSLDLVPEDYEKIILTRSREEALNNVRLIPYYRFIFDRSVNRKKV</sequence>
<dbReference type="EMBL" id="CZBY01000001">
    <property type="protein sequence ID" value="CUQ81313.1"/>
    <property type="molecule type" value="Genomic_DNA"/>
</dbReference>
<dbReference type="InterPro" id="IPR041682">
    <property type="entry name" value="AAA_14"/>
</dbReference>
<protein>
    <recommendedName>
        <fullName evidence="1">AAA domain-containing protein</fullName>
    </recommendedName>
</protein>
<dbReference type="InterPro" id="IPR027417">
    <property type="entry name" value="P-loop_NTPase"/>
</dbReference>
<dbReference type="Gene3D" id="3.40.50.300">
    <property type="entry name" value="P-loop containing nucleotide triphosphate hydrolases"/>
    <property type="match status" value="1"/>
</dbReference>
<dbReference type="AlphaFoldDB" id="A0A174Z1L1"/>